<evidence type="ECO:0000256" key="1">
    <source>
        <dbReference type="ARBA" id="ARBA00004127"/>
    </source>
</evidence>
<comment type="similarity">
    <text evidence="6">Belongs to the DESIGUAL family.</text>
</comment>
<keyword evidence="4 7" id="KW-1133">Transmembrane helix</keyword>
<evidence type="ECO:0000256" key="6">
    <source>
        <dbReference type="ARBA" id="ARBA00029467"/>
    </source>
</evidence>
<evidence type="ECO:0000256" key="7">
    <source>
        <dbReference type="SAM" id="Phobius"/>
    </source>
</evidence>
<comment type="subcellular location">
    <subcellularLocation>
        <location evidence="1">Endomembrane system</location>
        <topology evidence="1">Multi-pass membrane protein</topology>
    </subcellularLocation>
</comment>
<dbReference type="PANTHER" id="PTHR31769">
    <property type="entry name" value="OS07G0462200 PROTEIN-RELATED"/>
    <property type="match status" value="1"/>
</dbReference>
<keyword evidence="3" id="KW-0732">Signal</keyword>
<dbReference type="GO" id="GO:0012505">
    <property type="term" value="C:endomembrane system"/>
    <property type="evidence" value="ECO:0007669"/>
    <property type="project" value="UniProtKB-SubCell"/>
</dbReference>
<evidence type="ECO:0000256" key="5">
    <source>
        <dbReference type="ARBA" id="ARBA00023136"/>
    </source>
</evidence>
<dbReference type="AlphaFoldDB" id="A0A5D2YDY4"/>
<keyword evidence="9" id="KW-1185">Reference proteome</keyword>
<evidence type="ECO:0000256" key="3">
    <source>
        <dbReference type="ARBA" id="ARBA00022729"/>
    </source>
</evidence>
<proteinExistence type="inferred from homology"/>
<dbReference type="InterPro" id="IPR052222">
    <property type="entry name" value="DESIGUAL"/>
</dbReference>
<protein>
    <submittedName>
        <fullName evidence="8">Uncharacterized protein</fullName>
    </submittedName>
</protein>
<feature type="transmembrane region" description="Helical" evidence="7">
    <location>
        <begin position="145"/>
        <end position="169"/>
    </location>
</feature>
<evidence type="ECO:0000256" key="4">
    <source>
        <dbReference type="ARBA" id="ARBA00022989"/>
    </source>
</evidence>
<organism evidence="8 9">
    <name type="scientific">Gossypium mustelinum</name>
    <name type="common">Cotton</name>
    <name type="synonym">Gossypium caicoense</name>
    <dbReference type="NCBI Taxonomy" id="34275"/>
    <lineage>
        <taxon>Eukaryota</taxon>
        <taxon>Viridiplantae</taxon>
        <taxon>Streptophyta</taxon>
        <taxon>Embryophyta</taxon>
        <taxon>Tracheophyta</taxon>
        <taxon>Spermatophyta</taxon>
        <taxon>Magnoliopsida</taxon>
        <taxon>eudicotyledons</taxon>
        <taxon>Gunneridae</taxon>
        <taxon>Pentapetalae</taxon>
        <taxon>rosids</taxon>
        <taxon>malvids</taxon>
        <taxon>Malvales</taxon>
        <taxon>Malvaceae</taxon>
        <taxon>Malvoideae</taxon>
        <taxon>Gossypium</taxon>
    </lineage>
</organism>
<sequence>MEKKGILCFVVALLGIISAGAGFAAEVTRVKASQVTLELGECVYPRSPALVLSLISAATLLMGQIIINFSTGCFCCKRNNAQSHKLFRVKLILRTQKLWLMCNILVFQNPRITFMTAIGLLLTGAALNDRRGEQVYKDGGIYCYVIKPGVFAVGAVLSALSSIFGVFYYQTLNSKAKDASNAPIPNQGGIVTAQPQFPSENPGFVNGDAYNKRQFN</sequence>
<gene>
    <name evidence="8" type="ORF">E1A91_A08G248800v1</name>
</gene>
<name>A0A5D2YDY4_GOSMU</name>
<reference evidence="8 9" key="1">
    <citation type="submission" date="2019-07" db="EMBL/GenBank/DDBJ databases">
        <title>WGS assembly of Gossypium mustelinum.</title>
        <authorList>
            <person name="Chen Z.J."/>
            <person name="Sreedasyam A."/>
            <person name="Ando A."/>
            <person name="Song Q."/>
            <person name="De L."/>
            <person name="Hulse-Kemp A."/>
            <person name="Ding M."/>
            <person name="Ye W."/>
            <person name="Kirkbride R."/>
            <person name="Jenkins J."/>
            <person name="Plott C."/>
            <person name="Lovell J."/>
            <person name="Lin Y.-M."/>
            <person name="Vaughn R."/>
            <person name="Liu B."/>
            <person name="Li W."/>
            <person name="Simpson S."/>
            <person name="Scheffler B."/>
            <person name="Saski C."/>
            <person name="Grover C."/>
            <person name="Hu G."/>
            <person name="Conover J."/>
            <person name="Carlson J."/>
            <person name="Shu S."/>
            <person name="Boston L."/>
            <person name="Williams M."/>
            <person name="Peterson D."/>
            <person name="Mcgee K."/>
            <person name="Jones D."/>
            <person name="Wendel J."/>
            <person name="Stelly D."/>
            <person name="Grimwood J."/>
            <person name="Schmutz J."/>
        </authorList>
    </citation>
    <scope>NUCLEOTIDE SEQUENCE [LARGE SCALE GENOMIC DNA]</scope>
    <source>
        <strain evidence="8">1408120.09</strain>
    </source>
</reference>
<evidence type="ECO:0000313" key="8">
    <source>
        <dbReference type="EMBL" id="TYJ24254.1"/>
    </source>
</evidence>
<feature type="transmembrane region" description="Helical" evidence="7">
    <location>
        <begin position="98"/>
        <end position="125"/>
    </location>
</feature>
<keyword evidence="2 7" id="KW-0812">Transmembrane</keyword>
<accession>A0A5D2YDY4</accession>
<dbReference type="InterPro" id="IPR009606">
    <property type="entry name" value="DEAL/Modifying_wall_lignin1/2"/>
</dbReference>
<dbReference type="EMBL" id="CM017643">
    <property type="protein sequence ID" value="TYJ24254.1"/>
    <property type="molecule type" value="Genomic_DNA"/>
</dbReference>
<evidence type="ECO:0000313" key="9">
    <source>
        <dbReference type="Proteomes" id="UP000323597"/>
    </source>
</evidence>
<dbReference type="Proteomes" id="UP000323597">
    <property type="component" value="Chromosome A08"/>
</dbReference>
<dbReference type="Pfam" id="PF06749">
    <property type="entry name" value="DUF1218"/>
    <property type="match status" value="1"/>
</dbReference>
<keyword evidence="5 7" id="KW-0472">Membrane</keyword>
<feature type="transmembrane region" description="Helical" evidence="7">
    <location>
        <begin position="48"/>
        <end position="77"/>
    </location>
</feature>
<evidence type="ECO:0000256" key="2">
    <source>
        <dbReference type="ARBA" id="ARBA00022692"/>
    </source>
</evidence>